<keyword evidence="6" id="KW-1185">Reference proteome</keyword>
<evidence type="ECO:0000313" key="5">
    <source>
        <dbReference type="EMBL" id="ACY18420.1"/>
    </source>
</evidence>
<dbReference type="eggNOG" id="ENOG5030IDU">
    <property type="taxonomic scope" value="Bacteria"/>
</dbReference>
<evidence type="ECO:0000259" key="3">
    <source>
        <dbReference type="Pfam" id="PF13205"/>
    </source>
</evidence>
<evidence type="ECO:0000256" key="1">
    <source>
        <dbReference type="ARBA" id="ARBA00022729"/>
    </source>
</evidence>
<dbReference type="EMBL" id="CP001804">
    <property type="protein sequence ID" value="ACY18420.1"/>
    <property type="molecule type" value="Genomic_DNA"/>
</dbReference>
<dbReference type="InterPro" id="IPR032812">
    <property type="entry name" value="SbsA_Ig"/>
</dbReference>
<dbReference type="InterPro" id="IPR014755">
    <property type="entry name" value="Cu-Rt/internalin_Ig-like"/>
</dbReference>
<name>D0LJR3_HALO1</name>
<dbReference type="Proteomes" id="UP000001880">
    <property type="component" value="Chromosome"/>
</dbReference>
<accession>D0LJR3</accession>
<dbReference type="InterPro" id="IPR058683">
    <property type="entry name" value="TP_1001-like_C"/>
</dbReference>
<evidence type="ECO:0000259" key="4">
    <source>
        <dbReference type="Pfam" id="PF26342"/>
    </source>
</evidence>
<dbReference type="Pfam" id="PF13205">
    <property type="entry name" value="Big_5"/>
    <property type="match status" value="1"/>
</dbReference>
<dbReference type="HOGENOM" id="CLU_445340_0_0_7"/>
<evidence type="ECO:0000313" key="6">
    <source>
        <dbReference type="Proteomes" id="UP000001880"/>
    </source>
</evidence>
<reference evidence="5 6" key="1">
    <citation type="journal article" date="2010" name="Stand. Genomic Sci.">
        <title>Complete genome sequence of Haliangium ochraceum type strain (SMP-2).</title>
        <authorList>
            <consortium name="US DOE Joint Genome Institute (JGI-PGF)"/>
            <person name="Ivanova N."/>
            <person name="Daum C."/>
            <person name="Lang E."/>
            <person name="Abt B."/>
            <person name="Kopitz M."/>
            <person name="Saunders E."/>
            <person name="Lapidus A."/>
            <person name="Lucas S."/>
            <person name="Glavina Del Rio T."/>
            <person name="Nolan M."/>
            <person name="Tice H."/>
            <person name="Copeland A."/>
            <person name="Cheng J.F."/>
            <person name="Chen F."/>
            <person name="Bruce D."/>
            <person name="Goodwin L."/>
            <person name="Pitluck S."/>
            <person name="Mavromatis K."/>
            <person name="Pati A."/>
            <person name="Mikhailova N."/>
            <person name="Chen A."/>
            <person name="Palaniappan K."/>
            <person name="Land M."/>
            <person name="Hauser L."/>
            <person name="Chang Y.J."/>
            <person name="Jeffries C.D."/>
            <person name="Detter J.C."/>
            <person name="Brettin T."/>
            <person name="Rohde M."/>
            <person name="Goker M."/>
            <person name="Bristow J."/>
            <person name="Markowitz V."/>
            <person name="Eisen J.A."/>
            <person name="Hugenholtz P."/>
            <person name="Kyrpides N.C."/>
            <person name="Klenk H.P."/>
        </authorList>
    </citation>
    <scope>NUCLEOTIDE SEQUENCE [LARGE SCALE GENOMIC DNA]</scope>
    <source>
        <strain evidence="6">DSM 14365 / CIP 107738 / JCM 11303 / AJ 13395 / SMP-2</strain>
    </source>
</reference>
<feature type="signal peptide" evidence="2">
    <location>
        <begin position="1"/>
        <end position="21"/>
    </location>
</feature>
<feature type="domain" description="SbsA Ig-like" evidence="3">
    <location>
        <begin position="298"/>
        <end position="374"/>
    </location>
</feature>
<organism evidence="5 6">
    <name type="scientific">Haliangium ochraceum (strain DSM 14365 / JCM 11303 / SMP-2)</name>
    <dbReference type="NCBI Taxonomy" id="502025"/>
    <lineage>
        <taxon>Bacteria</taxon>
        <taxon>Pseudomonadati</taxon>
        <taxon>Myxococcota</taxon>
        <taxon>Polyangia</taxon>
        <taxon>Haliangiales</taxon>
        <taxon>Kofleriaceae</taxon>
        <taxon>Haliangium</taxon>
    </lineage>
</organism>
<feature type="chain" id="PRO_5003010662" evidence="2">
    <location>
        <begin position="22"/>
        <end position="613"/>
    </location>
</feature>
<gene>
    <name evidence="5" type="ordered locus">Hoch_5945</name>
</gene>
<dbReference type="Pfam" id="PF26342">
    <property type="entry name" value="TP_1001_2nd"/>
    <property type="match status" value="1"/>
</dbReference>
<dbReference type="STRING" id="502025.Hoch_5945"/>
<dbReference type="PROSITE" id="PS51257">
    <property type="entry name" value="PROKAR_LIPOPROTEIN"/>
    <property type="match status" value="1"/>
</dbReference>
<dbReference type="KEGG" id="hoh:Hoch_5945"/>
<proteinExistence type="predicted"/>
<evidence type="ECO:0000256" key="2">
    <source>
        <dbReference type="SAM" id="SignalP"/>
    </source>
</evidence>
<dbReference type="AlphaFoldDB" id="D0LJR3"/>
<sequence>MASRRRLDTTMQLLASTRLLAVCALLALGACFNPSPSPGAACGSGAWCPSGLVCDLRTYTCEHASGVSDAGPPIDAWRPPPDAWSTPDAALSSGIVAARTLPMGEALVSIDSAVVTFVKPALGDEPEGFFIQEDPEGLGLFVVSPTDLPGLRITPGDRIRFDIKELGDVEGVRAAVDIGPLLLLERDVDIAPFELILFDLDDAADNSFYLQSRLISISLNVWGPMSQAGELSYVGVGNDRYLRMLGETALALRPTGCFADLYLSVLWFTEGGEPVPTMWSMESAIDQLVCGRTGVQQASVVDDNTIELRFDRSLTPSTVAADGSQFSFANDALQVSAAQLSGRVVTLTTSTMEPNQSYELTVDTAITDFFGRNLDNGRNRVTVNTGNTPALLHINEVKANIAPGCDLVELRVVQGGQMEGIVLRDRTTPVLTFTDWVVETNDIIVVHFDRLTSYCKRDGDGNETDSVTQYPRSDTNFDTAYDWYTDDLNISQSDTTLLVVDADGDIIDAALMSGTTATNPFEESEIAAAQAAEAGEWQDPDGEVPGGGFRGAAFHANAASGLELDPINVIGGFGPLENARSVQRVGNADTNNKTDFSAAVQTFGLLNAGQAPF</sequence>
<feature type="domain" description="TP-1001-like C-terminal" evidence="4">
    <location>
        <begin position="392"/>
        <end position="542"/>
    </location>
</feature>
<dbReference type="Gene3D" id="2.60.40.1220">
    <property type="match status" value="1"/>
</dbReference>
<keyword evidence="1 2" id="KW-0732">Signal</keyword>
<protein>
    <submittedName>
        <fullName evidence="5">Uncharacterized protein</fullName>
    </submittedName>
</protein>